<proteinExistence type="predicted"/>
<dbReference type="NCBIfam" id="TIGR00787">
    <property type="entry name" value="dctP"/>
    <property type="match status" value="1"/>
</dbReference>
<name>A0A645FFR1_9ZZZZ</name>
<evidence type="ECO:0000256" key="1">
    <source>
        <dbReference type="ARBA" id="ARBA00022729"/>
    </source>
</evidence>
<dbReference type="InterPro" id="IPR038404">
    <property type="entry name" value="TRAP_DctP_sf"/>
</dbReference>
<dbReference type="PANTHER" id="PTHR33376:SF2">
    <property type="entry name" value="DICARBOXYLATE-BINDING PERIPLASMIC PROTEIN"/>
    <property type="match status" value="1"/>
</dbReference>
<dbReference type="InterPro" id="IPR018389">
    <property type="entry name" value="DctP_fam"/>
</dbReference>
<dbReference type="Pfam" id="PF03480">
    <property type="entry name" value="DctP"/>
    <property type="match status" value="1"/>
</dbReference>
<dbReference type="PANTHER" id="PTHR33376">
    <property type="match status" value="1"/>
</dbReference>
<dbReference type="InterPro" id="IPR004682">
    <property type="entry name" value="TRAP_DctP"/>
</dbReference>
<evidence type="ECO:0000313" key="2">
    <source>
        <dbReference type="EMBL" id="MPN12780.1"/>
    </source>
</evidence>
<accession>A0A645FFR1</accession>
<gene>
    <name evidence="2" type="ORF">SDC9_160100</name>
</gene>
<reference evidence="2" key="1">
    <citation type="submission" date="2019-08" db="EMBL/GenBank/DDBJ databases">
        <authorList>
            <person name="Kucharzyk K."/>
            <person name="Murdoch R.W."/>
            <person name="Higgins S."/>
            <person name="Loffler F."/>
        </authorList>
    </citation>
    <scope>NUCLEOTIDE SEQUENCE</scope>
</reference>
<sequence length="248" mass="27531">MGTLDIALCASTSMVNFVSEFGVIDMPFLFKDKDEVFKILDGEIGNEISAKAEAAGFKVLGWADNGFKCVSNSVRPIRCLEDYKGLKIRVPETDTFIKMYESLGAVPTAMAVGEVYTAIQTGVVVGQDNTVGNFVSNKYSEVQDYLTISNHIYTAEPFVMSVDKFNSLTSNQQQALMRATKEACAYEREVSLEKDKENLKAVEDAGVEIAYIDEDELPKIKESVQTVYDLNADKYGEMISRIQEELSK</sequence>
<dbReference type="CDD" id="cd13603">
    <property type="entry name" value="PBP2_TRAP_Siap_TeaA_like"/>
    <property type="match status" value="1"/>
</dbReference>
<dbReference type="GO" id="GO:0030288">
    <property type="term" value="C:outer membrane-bounded periplasmic space"/>
    <property type="evidence" value="ECO:0007669"/>
    <property type="project" value="InterPro"/>
</dbReference>
<dbReference type="AlphaFoldDB" id="A0A645FFR1"/>
<protein>
    <submittedName>
        <fullName evidence="2">Solute-binding protein</fullName>
    </submittedName>
</protein>
<keyword evidence="1" id="KW-0732">Signal</keyword>
<dbReference type="GO" id="GO:0055085">
    <property type="term" value="P:transmembrane transport"/>
    <property type="evidence" value="ECO:0007669"/>
    <property type="project" value="InterPro"/>
</dbReference>
<dbReference type="NCBIfam" id="NF037995">
    <property type="entry name" value="TRAP_S1"/>
    <property type="match status" value="1"/>
</dbReference>
<comment type="caution">
    <text evidence="2">The sequence shown here is derived from an EMBL/GenBank/DDBJ whole genome shotgun (WGS) entry which is preliminary data.</text>
</comment>
<dbReference type="Gene3D" id="3.40.190.170">
    <property type="entry name" value="Bacterial extracellular solute-binding protein, family 7"/>
    <property type="match status" value="1"/>
</dbReference>
<dbReference type="GO" id="GO:0030246">
    <property type="term" value="F:carbohydrate binding"/>
    <property type="evidence" value="ECO:0007669"/>
    <property type="project" value="TreeGrafter"/>
</dbReference>
<dbReference type="EMBL" id="VSSQ01059193">
    <property type="protein sequence ID" value="MPN12780.1"/>
    <property type="molecule type" value="Genomic_DNA"/>
</dbReference>
<organism evidence="2">
    <name type="scientific">bioreactor metagenome</name>
    <dbReference type="NCBI Taxonomy" id="1076179"/>
    <lineage>
        <taxon>unclassified sequences</taxon>
        <taxon>metagenomes</taxon>
        <taxon>ecological metagenomes</taxon>
    </lineage>
</organism>